<sequence>MKHTPEILNAEGIRQWNLIKKDFIKSPLLLGNGFSLNFSSKLLYRNLYENYIKNCPGEITSLFKEFVSYNFEIILEHLESTERVCKALNINHDRISKNKNLIKQGLIDSINRIHPTPDQIKLEQIQKVAEQIKEFDQIFTTNYDLFSYYLILESKKFGDYFYYENYDDNRFKLFNSGDEQNNNHIYYLHGALFLFDKSINTLKIKRDENWLIEVITKEITSDNYPLFISEGTYKMKLKAIQSNNYLSYCFRHLKENKSKKMVIFGQSLSNQDLHIVQAIDNNYEKIAYGIRITESKKMNEIKAELSRVRSLFKNTEIEFFDSSTLFDFE</sequence>
<dbReference type="HOGENOM" id="CLU_068423_0_0_10"/>
<dbReference type="STRING" id="313594.PI23P_10952"/>
<evidence type="ECO:0000313" key="1">
    <source>
        <dbReference type="EMBL" id="EAR11846.1"/>
    </source>
</evidence>
<dbReference type="OrthoDB" id="828244at2"/>
<dbReference type="AlphaFoldDB" id="A4C143"/>
<dbReference type="EMBL" id="AAOG01000003">
    <property type="protein sequence ID" value="EAR11846.1"/>
    <property type="molecule type" value="Genomic_DNA"/>
</dbReference>
<protein>
    <recommendedName>
        <fullName evidence="3">DUF4917 domain-containing protein</fullName>
    </recommendedName>
</protein>
<reference evidence="1 2" key="1">
    <citation type="submission" date="2006-02" db="EMBL/GenBank/DDBJ databases">
        <authorList>
            <person name="Murray A."/>
            <person name="Staley J."/>
            <person name="Ferriera S."/>
            <person name="Johnson J."/>
            <person name="Kravitz S."/>
            <person name="Halpern A."/>
            <person name="Remington K."/>
            <person name="Beeson K."/>
            <person name="Tran B."/>
            <person name="Rogers Y.-H."/>
            <person name="Friedman R."/>
            <person name="Venter J.C."/>
        </authorList>
    </citation>
    <scope>NUCLEOTIDE SEQUENCE [LARGE SCALE GENOMIC DNA]</scope>
    <source>
        <strain evidence="1 2">23-P</strain>
    </source>
</reference>
<gene>
    <name evidence="1" type="ORF">PI23P_10952</name>
</gene>
<accession>A4C143</accession>
<evidence type="ECO:0000313" key="2">
    <source>
        <dbReference type="Proteomes" id="UP000003053"/>
    </source>
</evidence>
<dbReference type="RefSeq" id="WP_004570806.1">
    <property type="nucleotide sequence ID" value="NZ_CH724148.1"/>
</dbReference>
<proteinExistence type="predicted"/>
<name>A4C143_9FLAO</name>
<dbReference type="eggNOG" id="ENOG502ZX4F">
    <property type="taxonomic scope" value="Bacteria"/>
</dbReference>
<comment type="caution">
    <text evidence="1">The sequence shown here is derived from an EMBL/GenBank/DDBJ whole genome shotgun (WGS) entry which is preliminary data.</text>
</comment>
<keyword evidence="2" id="KW-1185">Reference proteome</keyword>
<dbReference type="Proteomes" id="UP000003053">
    <property type="component" value="Unassembled WGS sequence"/>
</dbReference>
<dbReference type="InterPro" id="IPR032581">
    <property type="entry name" value="DUF4917"/>
</dbReference>
<organism evidence="1 2">
    <name type="scientific">Polaribacter irgensii 23-P</name>
    <dbReference type="NCBI Taxonomy" id="313594"/>
    <lineage>
        <taxon>Bacteria</taxon>
        <taxon>Pseudomonadati</taxon>
        <taxon>Bacteroidota</taxon>
        <taxon>Flavobacteriia</taxon>
        <taxon>Flavobacteriales</taxon>
        <taxon>Flavobacteriaceae</taxon>
    </lineage>
</organism>
<dbReference type="Pfam" id="PF16263">
    <property type="entry name" value="DUF4917"/>
    <property type="match status" value="1"/>
</dbReference>
<evidence type="ECO:0008006" key="3">
    <source>
        <dbReference type="Google" id="ProtNLM"/>
    </source>
</evidence>